<reference evidence="1" key="1">
    <citation type="submission" date="2023-06" db="EMBL/GenBank/DDBJ databases">
        <title>Genome-scale phylogeny and comparative genomics of the fungal order Sordariales.</title>
        <authorList>
            <consortium name="Lawrence Berkeley National Laboratory"/>
            <person name="Hensen N."/>
            <person name="Bonometti L."/>
            <person name="Westerberg I."/>
            <person name="Brannstrom I.O."/>
            <person name="Guillou S."/>
            <person name="Cros-Aarteil S."/>
            <person name="Calhoun S."/>
            <person name="Haridas S."/>
            <person name="Kuo A."/>
            <person name="Mondo S."/>
            <person name="Pangilinan J."/>
            <person name="Riley R."/>
            <person name="Labutti K."/>
            <person name="Andreopoulos B."/>
            <person name="Lipzen A."/>
            <person name="Chen C."/>
            <person name="Yanf M."/>
            <person name="Daum C."/>
            <person name="Ng V."/>
            <person name="Clum A."/>
            <person name="Steindorff A."/>
            <person name="Ohm R."/>
            <person name="Martin F."/>
            <person name="Silar P."/>
            <person name="Natvig D."/>
            <person name="Lalanne C."/>
            <person name="Gautier V."/>
            <person name="Ament-Velasquez S.L."/>
            <person name="Kruys A."/>
            <person name="Hutchinson M.I."/>
            <person name="Powell A.J."/>
            <person name="Barry K."/>
            <person name="Miller A.N."/>
            <person name="Grigoriev I.V."/>
            <person name="Debuchy R."/>
            <person name="Gladieux P."/>
            <person name="Thoren M.H."/>
            <person name="Johannesson H."/>
        </authorList>
    </citation>
    <scope>NUCLEOTIDE SEQUENCE</scope>
    <source>
        <strain evidence="1">CBS 606.72</strain>
    </source>
</reference>
<name>A0AA39WSE8_9PEZI</name>
<comment type="caution">
    <text evidence="1">The sequence shown here is derived from an EMBL/GenBank/DDBJ whole genome shotgun (WGS) entry which is preliminary data.</text>
</comment>
<keyword evidence="2" id="KW-1185">Reference proteome</keyword>
<accession>A0AA39WSE8</accession>
<evidence type="ECO:0000313" key="1">
    <source>
        <dbReference type="EMBL" id="KAK0620637.1"/>
    </source>
</evidence>
<sequence>MSLGPLTTQFTPPATCASFVSNIYYSPGNGVFAGPLTSGNCFPTGYNPSADRYFSPAHLCPVGYGPACSTVASIINQGQSETRITCCPTYEMLHGFLVKSKR</sequence>
<gene>
    <name evidence="1" type="ORF">B0T14DRAFT_429914</name>
</gene>
<evidence type="ECO:0000313" key="2">
    <source>
        <dbReference type="Proteomes" id="UP001175000"/>
    </source>
</evidence>
<dbReference type="AlphaFoldDB" id="A0AA39WSE8"/>
<dbReference type="Proteomes" id="UP001175000">
    <property type="component" value="Unassembled WGS sequence"/>
</dbReference>
<organism evidence="1 2">
    <name type="scientific">Immersiella caudata</name>
    <dbReference type="NCBI Taxonomy" id="314043"/>
    <lineage>
        <taxon>Eukaryota</taxon>
        <taxon>Fungi</taxon>
        <taxon>Dikarya</taxon>
        <taxon>Ascomycota</taxon>
        <taxon>Pezizomycotina</taxon>
        <taxon>Sordariomycetes</taxon>
        <taxon>Sordariomycetidae</taxon>
        <taxon>Sordariales</taxon>
        <taxon>Lasiosphaeriaceae</taxon>
        <taxon>Immersiella</taxon>
    </lineage>
</organism>
<proteinExistence type="predicted"/>
<protein>
    <submittedName>
        <fullName evidence="1">Uncharacterized protein</fullName>
    </submittedName>
</protein>
<dbReference type="EMBL" id="JAULSU010000004">
    <property type="protein sequence ID" value="KAK0620637.1"/>
    <property type="molecule type" value="Genomic_DNA"/>
</dbReference>